<dbReference type="PANTHER" id="PTHR43531">
    <property type="entry name" value="PROTEIN ICFG"/>
    <property type="match status" value="1"/>
</dbReference>
<dbReference type="InterPro" id="IPR004089">
    <property type="entry name" value="MCPsignal_dom"/>
</dbReference>
<dbReference type="InterPro" id="IPR051310">
    <property type="entry name" value="MCP_chemotaxis"/>
</dbReference>
<dbReference type="SMART" id="SM00283">
    <property type="entry name" value="MA"/>
    <property type="match status" value="1"/>
</dbReference>
<dbReference type="PRINTS" id="PR00260">
    <property type="entry name" value="CHEMTRNSDUCR"/>
</dbReference>
<comment type="subcellular location">
    <subcellularLocation>
        <location evidence="1">Cell membrane</location>
        <topology evidence="1">Multi-pass membrane protein</topology>
    </subcellularLocation>
</comment>
<protein>
    <submittedName>
        <fullName evidence="11">Cache domain-containing protein</fullName>
    </submittedName>
</protein>
<dbReference type="InterPro" id="IPR033480">
    <property type="entry name" value="sCache_2"/>
</dbReference>
<feature type="domain" description="Methyl-accepting transducer" evidence="10">
    <location>
        <begin position="263"/>
        <end position="492"/>
    </location>
</feature>
<keyword evidence="9" id="KW-0175">Coiled coil</keyword>
<evidence type="ECO:0000256" key="1">
    <source>
        <dbReference type="ARBA" id="ARBA00004651"/>
    </source>
</evidence>
<gene>
    <name evidence="11" type="ORF">H8K26_12630</name>
</gene>
<organism evidence="11 12">
    <name type="scientific">Undibacterium aquatile</name>
    <dbReference type="NCBI Taxonomy" id="1537398"/>
    <lineage>
        <taxon>Bacteria</taxon>
        <taxon>Pseudomonadati</taxon>
        <taxon>Pseudomonadota</taxon>
        <taxon>Betaproteobacteria</taxon>
        <taxon>Burkholderiales</taxon>
        <taxon>Oxalobacteraceae</taxon>
        <taxon>Undibacterium</taxon>
    </lineage>
</organism>
<evidence type="ECO:0000256" key="8">
    <source>
        <dbReference type="PROSITE-ProRule" id="PRU00284"/>
    </source>
</evidence>
<dbReference type="InterPro" id="IPR004090">
    <property type="entry name" value="Chemotax_Me-accpt_rcpt"/>
</dbReference>
<dbReference type="Pfam" id="PF17200">
    <property type="entry name" value="sCache_2"/>
    <property type="match status" value="1"/>
</dbReference>
<evidence type="ECO:0000256" key="6">
    <source>
        <dbReference type="ARBA" id="ARBA00023136"/>
    </source>
</evidence>
<evidence type="ECO:0000256" key="4">
    <source>
        <dbReference type="ARBA" id="ARBA00022692"/>
    </source>
</evidence>
<evidence type="ECO:0000259" key="10">
    <source>
        <dbReference type="PROSITE" id="PS50111"/>
    </source>
</evidence>
<evidence type="ECO:0000313" key="11">
    <source>
        <dbReference type="EMBL" id="MBC3812288.1"/>
    </source>
</evidence>
<dbReference type="RefSeq" id="WP_190479951.1">
    <property type="nucleotide sequence ID" value="NZ_JACOFT010000004.1"/>
</dbReference>
<keyword evidence="8" id="KW-0807">Transducer</keyword>
<sequence length="535" mass="57620">MKISTRLLMLVGAAIVAIAAIGASSLSTLYSALMHDREMQIETMLAMGENLVKHYHGLQLNGTLTQDEAQKQAKAALTQLRYGSSYYWVRQPDGLNLVHPDTKKVGTISQGQTMDGRPDASAYREELAKSHIALVSMKSQRPDGSLAPKLNGLVEFTPWNWWIGTGFFSDDINQTYWQSATTQTIIFVIALIILIGSGWRIIRSISAILGGEPAYAANITRQIANNDLSVDVALEKNQSGSLLGAIVAMQEQLATTVRSIRQSSENIATASSEIAAGNLDLSSRTEEQASALEETSATIHELESTVRKNTENARNANQLTIDATMLANRGGAVMKDMLTTMDAINQSSKAVVDIVSLIDGISFQTNILALNAAVEAARAGEQGRGFAVVAAEVRNLAQRSASAAKEIKSLIDASQSHMLSGNQLAQEAGNSMTQIVGGIEKVASIMRDITMASEEQHTGIIQITEAIRQMDSVTQQNAALVEQAAAAADSMQLQAADMAGLVRVFKLKDDEVADIRKIKTIHPAKEAMNLKAIRR</sequence>
<dbReference type="EMBL" id="JACOFT010000004">
    <property type="protein sequence ID" value="MBC3812288.1"/>
    <property type="molecule type" value="Genomic_DNA"/>
</dbReference>
<name>A0ABR6XHQ0_9BURK</name>
<dbReference type="SMART" id="SM01049">
    <property type="entry name" value="Cache_2"/>
    <property type="match status" value="1"/>
</dbReference>
<evidence type="ECO:0000256" key="5">
    <source>
        <dbReference type="ARBA" id="ARBA00022989"/>
    </source>
</evidence>
<dbReference type="Proteomes" id="UP000637632">
    <property type="component" value="Unassembled WGS sequence"/>
</dbReference>
<reference evidence="11 12" key="1">
    <citation type="submission" date="2020-08" db="EMBL/GenBank/DDBJ databases">
        <title>Novel species isolated from subtropical streams in China.</title>
        <authorList>
            <person name="Lu H."/>
        </authorList>
    </citation>
    <scope>NUCLEOTIDE SEQUENCE [LARGE SCALE GENOMIC DNA]</scope>
    <source>
        <strain evidence="11 12">CCTCC AB 2015119</strain>
    </source>
</reference>
<evidence type="ECO:0000256" key="9">
    <source>
        <dbReference type="SAM" id="Coils"/>
    </source>
</evidence>
<dbReference type="SUPFAM" id="SSF58104">
    <property type="entry name" value="Methyl-accepting chemotaxis protein (MCP) signaling domain"/>
    <property type="match status" value="1"/>
</dbReference>
<proteinExistence type="inferred from homology"/>
<keyword evidence="12" id="KW-1185">Reference proteome</keyword>
<dbReference type="CDD" id="cd11386">
    <property type="entry name" value="MCP_signal"/>
    <property type="match status" value="1"/>
</dbReference>
<evidence type="ECO:0000313" key="12">
    <source>
        <dbReference type="Proteomes" id="UP000637632"/>
    </source>
</evidence>
<comment type="similarity">
    <text evidence="7">Belongs to the methyl-accepting chemotaxis (MCP) protein family.</text>
</comment>
<accession>A0ABR6XHQ0</accession>
<dbReference type="PANTHER" id="PTHR43531:SF14">
    <property type="entry name" value="METHYL-ACCEPTING CHEMOTAXIS PROTEIN I-RELATED"/>
    <property type="match status" value="1"/>
</dbReference>
<keyword evidence="3" id="KW-0488">Methylation</keyword>
<evidence type="ECO:0000256" key="2">
    <source>
        <dbReference type="ARBA" id="ARBA00022475"/>
    </source>
</evidence>
<keyword evidence="4" id="KW-0812">Transmembrane</keyword>
<feature type="coiled-coil region" evidence="9">
    <location>
        <begin position="292"/>
        <end position="319"/>
    </location>
</feature>
<dbReference type="Gene3D" id="3.30.450.20">
    <property type="entry name" value="PAS domain"/>
    <property type="match status" value="1"/>
</dbReference>
<keyword evidence="5" id="KW-1133">Transmembrane helix</keyword>
<dbReference type="Gene3D" id="1.10.287.950">
    <property type="entry name" value="Methyl-accepting chemotaxis protein"/>
    <property type="match status" value="1"/>
</dbReference>
<dbReference type="PROSITE" id="PS50111">
    <property type="entry name" value="CHEMOTAXIS_TRANSDUC_2"/>
    <property type="match status" value="1"/>
</dbReference>
<dbReference type="Pfam" id="PF00015">
    <property type="entry name" value="MCPsignal"/>
    <property type="match status" value="1"/>
</dbReference>
<comment type="caution">
    <text evidence="11">The sequence shown here is derived from an EMBL/GenBank/DDBJ whole genome shotgun (WGS) entry which is preliminary data.</text>
</comment>
<keyword evidence="2" id="KW-1003">Cell membrane</keyword>
<keyword evidence="6" id="KW-0472">Membrane</keyword>
<evidence type="ECO:0000256" key="3">
    <source>
        <dbReference type="ARBA" id="ARBA00022481"/>
    </source>
</evidence>
<evidence type="ECO:0000256" key="7">
    <source>
        <dbReference type="ARBA" id="ARBA00029447"/>
    </source>
</evidence>